<dbReference type="Gene3D" id="3.20.20.70">
    <property type="entry name" value="Aldolase class I"/>
    <property type="match status" value="1"/>
</dbReference>
<reference evidence="1" key="1">
    <citation type="journal article" date="2014" name="Front. Microbiol.">
        <title>High frequency of phylogenetically diverse reductive dehalogenase-homologous genes in deep subseafloor sedimentary metagenomes.</title>
        <authorList>
            <person name="Kawai M."/>
            <person name="Futagami T."/>
            <person name="Toyoda A."/>
            <person name="Takaki Y."/>
            <person name="Nishi S."/>
            <person name="Hori S."/>
            <person name="Arai W."/>
            <person name="Tsubouchi T."/>
            <person name="Morono Y."/>
            <person name="Uchiyama I."/>
            <person name="Ito T."/>
            <person name="Fujiyama A."/>
            <person name="Inagaki F."/>
            <person name="Takami H."/>
        </authorList>
    </citation>
    <scope>NUCLEOTIDE SEQUENCE</scope>
    <source>
        <strain evidence="1">Expedition CK06-06</strain>
    </source>
</reference>
<sequence>MTSEVKRPFLKVCGLTRVADMRCAEAAGADYCGCIVEIERSPRSITRA</sequence>
<dbReference type="SUPFAM" id="SSF51366">
    <property type="entry name" value="Ribulose-phoshate binding barrel"/>
    <property type="match status" value="1"/>
</dbReference>
<dbReference type="AlphaFoldDB" id="X0VFX9"/>
<name>X0VFX9_9ZZZZ</name>
<accession>X0VFX9</accession>
<dbReference type="InterPro" id="IPR011060">
    <property type="entry name" value="RibuloseP-bd_barrel"/>
</dbReference>
<gene>
    <name evidence="1" type="ORF">S01H1_20464</name>
</gene>
<proteinExistence type="predicted"/>
<feature type="non-terminal residue" evidence="1">
    <location>
        <position position="48"/>
    </location>
</feature>
<dbReference type="EMBL" id="BARS01011200">
    <property type="protein sequence ID" value="GAF99440.1"/>
    <property type="molecule type" value="Genomic_DNA"/>
</dbReference>
<evidence type="ECO:0000313" key="1">
    <source>
        <dbReference type="EMBL" id="GAF99440.1"/>
    </source>
</evidence>
<comment type="caution">
    <text evidence="1">The sequence shown here is derived from an EMBL/GenBank/DDBJ whole genome shotgun (WGS) entry which is preliminary data.</text>
</comment>
<organism evidence="1">
    <name type="scientific">marine sediment metagenome</name>
    <dbReference type="NCBI Taxonomy" id="412755"/>
    <lineage>
        <taxon>unclassified sequences</taxon>
        <taxon>metagenomes</taxon>
        <taxon>ecological metagenomes</taxon>
    </lineage>
</organism>
<dbReference type="InterPro" id="IPR013785">
    <property type="entry name" value="Aldolase_TIM"/>
</dbReference>
<evidence type="ECO:0008006" key="2">
    <source>
        <dbReference type="Google" id="ProtNLM"/>
    </source>
</evidence>
<protein>
    <recommendedName>
        <fullName evidence="2">Phosphoribosylanthranilate isomerase</fullName>
    </recommendedName>
</protein>